<evidence type="ECO:0000313" key="3">
    <source>
        <dbReference type="EMBL" id="MBV7257657.1"/>
    </source>
</evidence>
<accession>A0ABS6SIG7</accession>
<reference evidence="3 4" key="1">
    <citation type="submission" date="2021-04" db="EMBL/GenBank/DDBJ databases">
        <authorList>
            <person name="Pira H."/>
            <person name="Risdian C."/>
            <person name="Wink J."/>
        </authorList>
    </citation>
    <scope>NUCLEOTIDE SEQUENCE [LARGE SCALE GENOMIC DNA]</scope>
    <source>
        <strain evidence="3 4">WHA3</strain>
    </source>
</reference>
<evidence type="ECO:0000313" key="4">
    <source>
        <dbReference type="Proteomes" id="UP000722336"/>
    </source>
</evidence>
<evidence type="ECO:0000259" key="2">
    <source>
        <dbReference type="Pfam" id="PF00326"/>
    </source>
</evidence>
<dbReference type="InterPro" id="IPR001375">
    <property type="entry name" value="Peptidase_S9_cat"/>
</dbReference>
<gene>
    <name evidence="3" type="ORF">KCG44_12765</name>
</gene>
<dbReference type="PANTHER" id="PTHR42776">
    <property type="entry name" value="SERINE PEPTIDASE S9 FAMILY MEMBER"/>
    <property type="match status" value="1"/>
</dbReference>
<dbReference type="Pfam" id="PF00326">
    <property type="entry name" value="Peptidase_S9"/>
    <property type="match status" value="1"/>
</dbReference>
<name>A0ABS6SIG7_9SPHN</name>
<evidence type="ECO:0000256" key="1">
    <source>
        <dbReference type="ARBA" id="ARBA00022801"/>
    </source>
</evidence>
<proteinExistence type="predicted"/>
<comment type="caution">
    <text evidence="3">The sequence shown here is derived from an EMBL/GenBank/DDBJ whole genome shotgun (WGS) entry which is preliminary data.</text>
</comment>
<protein>
    <submittedName>
        <fullName evidence="3">S9 family peptidase</fullName>
    </submittedName>
</protein>
<organism evidence="3 4">
    <name type="scientific">Pacificimonas pallii</name>
    <dbReference type="NCBI Taxonomy" id="2827236"/>
    <lineage>
        <taxon>Bacteria</taxon>
        <taxon>Pseudomonadati</taxon>
        <taxon>Pseudomonadota</taxon>
        <taxon>Alphaproteobacteria</taxon>
        <taxon>Sphingomonadales</taxon>
        <taxon>Sphingosinicellaceae</taxon>
        <taxon>Pacificimonas</taxon>
    </lineage>
</organism>
<dbReference type="EMBL" id="JAGSPA010000004">
    <property type="protein sequence ID" value="MBV7257657.1"/>
    <property type="molecule type" value="Genomic_DNA"/>
</dbReference>
<feature type="domain" description="Peptidase S9 prolyl oligopeptidase catalytic" evidence="2">
    <location>
        <begin position="419"/>
        <end position="632"/>
    </location>
</feature>
<sequence length="665" mass="72001">MASAGTAASAKTAAQNADLIPREALLGNPTKSQGRISPDGKWLSWLAPKDGVMNVWVAPAADPADARAVTDDAKRGINSHMWTPDSLFILTQQDKGGDENFHVYATDIANGATIDLTPAAEGVRAVIQNVSRERPGVVLIGMNDRDPQLFDLYEVNYSNGEKRLVAENPGFGGWVVDHQNRARLGMISQPGGGADYFLVEPDGTQGEKFMSVGTDDFFNTQPFAFSKDGERLYLGDSRNRNTSALAYIDLTTGTQTTLGEHENADVSDVMFHPTTYEPLAYAVNYKKEDWTALSDDVAGDLEFLKSRFKGQINLASATDDNRKWVVVDDAAEQPGTYMLYDRDTKSLTEMFTTRPELADAPLQPMHPLVIKARDGLELVSYLTLPPGSDPDGDGRPDEAVPTLLWVHGGPWARDGYGYDTVHQWMANRGYAVLSVNYRGSTGFGKDHVNRAIGEWSGAMHDDLIDAVDWAIEEGIAQADKVAIGGGSYGGYATLVGVTFTPDKFACGVDIVGPSNLITLMESFPPYWRPILEGTFYRHIGDPADAEARADLVARSPLTHVDKIKVPLLIGQGGNDPRVTKIESDQISDAMQAKGLPVTYINYPDEGHGFQEPANRLSFFAAMEGFLGQCLGGRVEPIGDDFDGSSAEVIAGAEYVEGLAEAVSSD</sequence>
<dbReference type="PANTHER" id="PTHR42776:SF27">
    <property type="entry name" value="DIPEPTIDYL PEPTIDASE FAMILY MEMBER 6"/>
    <property type="match status" value="1"/>
</dbReference>
<keyword evidence="4" id="KW-1185">Reference proteome</keyword>
<keyword evidence="1" id="KW-0378">Hydrolase</keyword>
<dbReference type="Proteomes" id="UP000722336">
    <property type="component" value="Unassembled WGS sequence"/>
</dbReference>